<feature type="transmembrane region" description="Helical" evidence="1">
    <location>
        <begin position="46"/>
        <end position="67"/>
    </location>
</feature>
<keyword evidence="1" id="KW-1133">Transmembrane helix</keyword>
<evidence type="ECO:0000256" key="1">
    <source>
        <dbReference type="SAM" id="Phobius"/>
    </source>
</evidence>
<proteinExistence type="predicted"/>
<organism evidence="2 3">
    <name type="scientific">Ditylenchus dipsaci</name>
    <dbReference type="NCBI Taxonomy" id="166011"/>
    <lineage>
        <taxon>Eukaryota</taxon>
        <taxon>Metazoa</taxon>
        <taxon>Ecdysozoa</taxon>
        <taxon>Nematoda</taxon>
        <taxon>Chromadorea</taxon>
        <taxon>Rhabditida</taxon>
        <taxon>Tylenchina</taxon>
        <taxon>Tylenchomorpha</taxon>
        <taxon>Sphaerularioidea</taxon>
        <taxon>Anguinidae</taxon>
        <taxon>Anguininae</taxon>
        <taxon>Ditylenchus</taxon>
    </lineage>
</organism>
<dbReference type="WBParaSite" id="jg12288">
    <property type="protein sequence ID" value="jg12288"/>
    <property type="gene ID" value="jg12288"/>
</dbReference>
<name>A0A915CU85_9BILA</name>
<accession>A0A915CU85</accession>
<feature type="transmembrane region" description="Helical" evidence="1">
    <location>
        <begin position="183"/>
        <end position="204"/>
    </location>
</feature>
<evidence type="ECO:0000313" key="3">
    <source>
        <dbReference type="WBParaSite" id="jg12288"/>
    </source>
</evidence>
<sequence>MDYIHRSTFDAFNFVALQILGLFFFVHAVMMGYLYSHNPIRSNYRVLFLFYLSITLGFCFFVGSLSFESNREIFVFVADNLLVLCLLAASFIELQGLSQKWNHRAILACRILSYLVWFLVVVLLNSLFSYPIKPADLVRLGVSVTSILFEYIIAVQRRIIPALVIAPAQSVRIIAWIKSVQKVYWFLVSAFFIGFLVAHAVMVFESWKKPMIPHYDQSAGTDLQAIPLAQQSLSRDDTYHQRYDPHRESHLSTPKPRP</sequence>
<evidence type="ECO:0000313" key="2">
    <source>
        <dbReference type="Proteomes" id="UP000887574"/>
    </source>
</evidence>
<feature type="transmembrane region" description="Helical" evidence="1">
    <location>
        <begin position="112"/>
        <end position="131"/>
    </location>
</feature>
<feature type="transmembrane region" description="Helical" evidence="1">
    <location>
        <begin position="12"/>
        <end position="34"/>
    </location>
</feature>
<feature type="transmembrane region" description="Helical" evidence="1">
    <location>
        <begin position="73"/>
        <end position="92"/>
    </location>
</feature>
<reference evidence="3" key="1">
    <citation type="submission" date="2022-11" db="UniProtKB">
        <authorList>
            <consortium name="WormBaseParasite"/>
        </authorList>
    </citation>
    <scope>IDENTIFICATION</scope>
</reference>
<keyword evidence="2" id="KW-1185">Reference proteome</keyword>
<keyword evidence="1" id="KW-0812">Transmembrane</keyword>
<dbReference type="Proteomes" id="UP000887574">
    <property type="component" value="Unplaced"/>
</dbReference>
<protein>
    <submittedName>
        <fullName evidence="3">Uncharacterized protein</fullName>
    </submittedName>
</protein>
<dbReference type="AlphaFoldDB" id="A0A915CU85"/>
<keyword evidence="1" id="KW-0472">Membrane</keyword>